<feature type="region of interest" description="Disordered" evidence="1">
    <location>
        <begin position="148"/>
        <end position="184"/>
    </location>
</feature>
<feature type="compositionally biased region" description="Basic and acidic residues" evidence="1">
    <location>
        <begin position="148"/>
        <end position="166"/>
    </location>
</feature>
<evidence type="ECO:0000313" key="3">
    <source>
        <dbReference type="EMBL" id="CAD7410404.1"/>
    </source>
</evidence>
<dbReference type="AlphaFoldDB" id="A0A7R9DBC0"/>
<dbReference type="InterPro" id="IPR024643">
    <property type="entry name" value="Hist_deacetylase_Gln_rich_N"/>
</dbReference>
<gene>
    <name evidence="3" type="ORF">TPSB3V08_LOCUS7327</name>
</gene>
<dbReference type="Gene3D" id="6.10.250.1550">
    <property type="match status" value="1"/>
</dbReference>
<dbReference type="EMBL" id="OD004732">
    <property type="protein sequence ID" value="CAD7410404.1"/>
    <property type="molecule type" value="Genomic_DNA"/>
</dbReference>
<accession>A0A7R9DBC0</accession>
<name>A0A7R9DBC0_TIMPO</name>
<evidence type="ECO:0000259" key="2">
    <source>
        <dbReference type="Pfam" id="PF12203"/>
    </source>
</evidence>
<reference evidence="3" key="1">
    <citation type="submission" date="2020-11" db="EMBL/GenBank/DDBJ databases">
        <authorList>
            <person name="Tran Van P."/>
        </authorList>
    </citation>
    <scope>NUCLEOTIDE SEQUENCE</scope>
</reference>
<proteinExistence type="predicted"/>
<dbReference type="Pfam" id="PF12203">
    <property type="entry name" value="HDAC4_Gln"/>
    <property type="match status" value="1"/>
</dbReference>
<protein>
    <recommendedName>
        <fullName evidence="2">Histone deacetylase glutamine rich N-terminal domain-containing protein</fullName>
    </recommendedName>
</protein>
<organism evidence="3">
    <name type="scientific">Timema poppense</name>
    <name type="common">Walking stick</name>
    <dbReference type="NCBI Taxonomy" id="170557"/>
    <lineage>
        <taxon>Eukaryota</taxon>
        <taxon>Metazoa</taxon>
        <taxon>Ecdysozoa</taxon>
        <taxon>Arthropoda</taxon>
        <taxon>Hexapoda</taxon>
        <taxon>Insecta</taxon>
        <taxon>Pterygota</taxon>
        <taxon>Neoptera</taxon>
        <taxon>Polyneoptera</taxon>
        <taxon>Phasmatodea</taxon>
        <taxon>Timematodea</taxon>
        <taxon>Timematoidea</taxon>
        <taxon>Timematidae</taxon>
        <taxon>Timema</taxon>
    </lineage>
</organism>
<evidence type="ECO:0000256" key="1">
    <source>
        <dbReference type="SAM" id="MobiDB-lite"/>
    </source>
</evidence>
<sequence length="184" mass="21791">MHAFLYFKNRVILLRSCTGTEGEFVIYLMLGRVLMPPESPHFFLLKKQQQLQQQILLQHFQAQQQQLAEQHEQQLRQHLKEETQWKTILGGKKHLIPPNRDLNLGLLVIGTPVYCENIPLDHVATDVGLEAIKDEFWEHQKQLEEQRERREKERLEALKKKDKHEQSAVASTEVKQKLQVHRKH</sequence>
<feature type="domain" description="Histone deacetylase glutamine rich N-terminal" evidence="2">
    <location>
        <begin position="43"/>
        <end position="87"/>
    </location>
</feature>